<dbReference type="EMBL" id="SJTG01000002">
    <property type="protein sequence ID" value="TCI10137.1"/>
    <property type="molecule type" value="Genomic_DNA"/>
</dbReference>
<gene>
    <name evidence="1" type="ORF">EZM97_14555</name>
</gene>
<sequence>MRTENTAPVTLAEGQAVLDQLRELYERSEHNGQTMFAFVFQLAEASLADNLATAADEVDHADG</sequence>
<evidence type="ECO:0000313" key="1">
    <source>
        <dbReference type="EMBL" id="TCI10137.1"/>
    </source>
</evidence>
<name>A0A4R0YMM9_9GAMM</name>
<dbReference type="AlphaFoldDB" id="A0A4R0YMM9"/>
<proteinExistence type="predicted"/>
<dbReference type="RefSeq" id="WP_131407866.1">
    <property type="nucleotide sequence ID" value="NZ_SJTG01000002.1"/>
</dbReference>
<protein>
    <submittedName>
        <fullName evidence="1">Uncharacterized protein</fullName>
    </submittedName>
</protein>
<evidence type="ECO:0000313" key="2">
    <source>
        <dbReference type="Proteomes" id="UP000291822"/>
    </source>
</evidence>
<reference evidence="1 2" key="1">
    <citation type="submission" date="2019-02" db="EMBL/GenBank/DDBJ databases">
        <title>Dyella amyloliquefaciens sp. nov., isolated from forest soil.</title>
        <authorList>
            <person name="Gao Z.-H."/>
            <person name="Qiu L.-H."/>
        </authorList>
    </citation>
    <scope>NUCLEOTIDE SEQUENCE [LARGE SCALE GENOMIC DNA]</scope>
    <source>
        <strain evidence="1 2">KACC 12747</strain>
    </source>
</reference>
<comment type="caution">
    <text evidence="1">The sequence shown here is derived from an EMBL/GenBank/DDBJ whole genome shotgun (WGS) entry which is preliminary data.</text>
</comment>
<dbReference type="Proteomes" id="UP000291822">
    <property type="component" value="Unassembled WGS sequence"/>
</dbReference>
<keyword evidence="2" id="KW-1185">Reference proteome</keyword>
<organism evidence="1 2">
    <name type="scientific">Dyella soli</name>
    <dbReference type="NCBI Taxonomy" id="522319"/>
    <lineage>
        <taxon>Bacteria</taxon>
        <taxon>Pseudomonadati</taxon>
        <taxon>Pseudomonadota</taxon>
        <taxon>Gammaproteobacteria</taxon>
        <taxon>Lysobacterales</taxon>
        <taxon>Rhodanobacteraceae</taxon>
        <taxon>Dyella</taxon>
    </lineage>
</organism>
<accession>A0A4R0YMM9</accession>